<evidence type="ECO:0000313" key="2">
    <source>
        <dbReference type="Proteomes" id="UP000652761"/>
    </source>
</evidence>
<evidence type="ECO:0008006" key="3">
    <source>
        <dbReference type="Google" id="ProtNLM"/>
    </source>
</evidence>
<comment type="caution">
    <text evidence="1">The sequence shown here is derived from an EMBL/GenBank/DDBJ whole genome shotgun (WGS) entry which is preliminary data.</text>
</comment>
<gene>
    <name evidence="1" type="ORF">Taro_013868</name>
</gene>
<keyword evidence="2" id="KW-1185">Reference proteome</keyword>
<dbReference type="InterPro" id="IPR011993">
    <property type="entry name" value="PH-like_dom_sf"/>
</dbReference>
<dbReference type="Proteomes" id="UP000652761">
    <property type="component" value="Unassembled WGS sequence"/>
</dbReference>
<evidence type="ECO:0000313" key="1">
    <source>
        <dbReference type="EMBL" id="MQL81402.1"/>
    </source>
</evidence>
<organism evidence="1 2">
    <name type="scientific">Colocasia esculenta</name>
    <name type="common">Wild taro</name>
    <name type="synonym">Arum esculentum</name>
    <dbReference type="NCBI Taxonomy" id="4460"/>
    <lineage>
        <taxon>Eukaryota</taxon>
        <taxon>Viridiplantae</taxon>
        <taxon>Streptophyta</taxon>
        <taxon>Embryophyta</taxon>
        <taxon>Tracheophyta</taxon>
        <taxon>Spermatophyta</taxon>
        <taxon>Magnoliopsida</taxon>
        <taxon>Liliopsida</taxon>
        <taxon>Araceae</taxon>
        <taxon>Aroideae</taxon>
        <taxon>Colocasieae</taxon>
        <taxon>Colocasia</taxon>
    </lineage>
</organism>
<reference evidence="1" key="1">
    <citation type="submission" date="2017-07" db="EMBL/GenBank/DDBJ databases">
        <title>Taro Niue Genome Assembly and Annotation.</title>
        <authorList>
            <person name="Atibalentja N."/>
            <person name="Keating K."/>
            <person name="Fields C.J."/>
        </authorList>
    </citation>
    <scope>NUCLEOTIDE SEQUENCE</scope>
    <source>
        <strain evidence="1">Niue_2</strain>
        <tissue evidence="1">Leaf</tissue>
    </source>
</reference>
<dbReference type="Gene3D" id="2.30.29.30">
    <property type="entry name" value="Pleckstrin-homology domain (PH domain)/Phosphotyrosine-binding domain (PTB)"/>
    <property type="match status" value="1"/>
</dbReference>
<protein>
    <recommendedName>
        <fullName evidence="3">PH domain-containing protein</fullName>
    </recommendedName>
</protein>
<proteinExistence type="predicted"/>
<accession>A0A843U7K4</accession>
<dbReference type="SUPFAM" id="SSF50729">
    <property type="entry name" value="PH domain-like"/>
    <property type="match status" value="1"/>
</dbReference>
<dbReference type="AlphaFoldDB" id="A0A843U7K4"/>
<dbReference type="EMBL" id="NMUH01000565">
    <property type="protein sequence ID" value="MQL81402.1"/>
    <property type="molecule type" value="Genomic_DNA"/>
</dbReference>
<sequence>MRWVEVQALGEGERMSPGSAKMQGWLYLIRSNRFGLQYSRKRYFVLDGNSLNCFKSVPSIAEALPYSVREEGEEQRRKKEKREAVGFHTLPSWEPSNTHMHRRSAPHKTVPVFKQYVAGRQTATPSRLLIVVQRHLGLVLVRVHRRWLQALGRPEKATTDTANGVCRGCLRLW</sequence>
<name>A0A843U7K4_COLES</name>